<dbReference type="EMBL" id="JYDC01000105">
    <property type="protein sequence ID" value="KZL35837.1"/>
    <property type="molecule type" value="Genomic_DNA"/>
</dbReference>
<feature type="transmembrane region" description="Helical" evidence="6">
    <location>
        <begin position="287"/>
        <end position="306"/>
    </location>
</feature>
<feature type="transmembrane region" description="Helical" evidence="6">
    <location>
        <begin position="191"/>
        <end position="210"/>
    </location>
</feature>
<reference evidence="8 9" key="1">
    <citation type="submission" date="2015-02" db="EMBL/GenBank/DDBJ databases">
        <title>Draft genome sequence of Lactobacillus collinoides CUPV2371 isolated from a natural cider, the first genome sequence of a strain of this species.</title>
        <authorList>
            <person name="Puertas A.I."/>
            <person name="Spano G."/>
            <person name="Capozzi V."/>
            <person name="Lamontanara A."/>
            <person name="Orru L."/>
            <person name="Duenas M.T."/>
        </authorList>
    </citation>
    <scope>NUCLEOTIDE SEQUENCE [LARGE SCALE GENOMIC DNA]</scope>
    <source>
        <strain evidence="8 9">237</strain>
    </source>
</reference>
<evidence type="ECO:0000256" key="3">
    <source>
        <dbReference type="ARBA" id="ARBA00022692"/>
    </source>
</evidence>
<evidence type="ECO:0000313" key="8">
    <source>
        <dbReference type="EMBL" id="KZL35837.1"/>
    </source>
</evidence>
<dbReference type="Proteomes" id="UP000076480">
    <property type="component" value="Unassembled WGS sequence"/>
</dbReference>
<gene>
    <name evidence="8" type="ORF">TY91_15240</name>
</gene>
<dbReference type="PRINTS" id="PR01036">
    <property type="entry name" value="TCRTETB"/>
</dbReference>
<dbReference type="InterPro" id="IPR036259">
    <property type="entry name" value="MFS_trans_sf"/>
</dbReference>
<comment type="subcellular location">
    <subcellularLocation>
        <location evidence="1">Cell membrane</location>
        <topology evidence="1">Multi-pass membrane protein</topology>
    </subcellularLocation>
</comment>
<dbReference type="RefSeq" id="WP_056996625.1">
    <property type="nucleotide sequence ID" value="NZ_JYDC01000105.1"/>
</dbReference>
<dbReference type="OrthoDB" id="9816041at2"/>
<feature type="transmembrane region" description="Helical" evidence="6">
    <location>
        <begin position="216"/>
        <end position="235"/>
    </location>
</feature>
<evidence type="ECO:0000313" key="9">
    <source>
        <dbReference type="Proteomes" id="UP000076480"/>
    </source>
</evidence>
<comment type="caution">
    <text evidence="8">The sequence shown here is derived from an EMBL/GenBank/DDBJ whole genome shotgun (WGS) entry which is preliminary data.</text>
</comment>
<keyword evidence="5 6" id="KW-0472">Membrane</keyword>
<feature type="transmembrane region" description="Helical" evidence="6">
    <location>
        <begin position="133"/>
        <end position="153"/>
    </location>
</feature>
<feature type="transmembrane region" description="Helical" evidence="6">
    <location>
        <begin position="346"/>
        <end position="368"/>
    </location>
</feature>
<feature type="transmembrane region" description="Helical" evidence="6">
    <location>
        <begin position="414"/>
        <end position="435"/>
    </location>
</feature>
<evidence type="ECO:0000256" key="5">
    <source>
        <dbReference type="ARBA" id="ARBA00023136"/>
    </source>
</evidence>
<feature type="transmembrane region" description="Helical" evidence="6">
    <location>
        <begin position="159"/>
        <end position="179"/>
    </location>
</feature>
<keyword evidence="2" id="KW-0813">Transport</keyword>
<protein>
    <recommendedName>
        <fullName evidence="7">Major facilitator superfamily (MFS) profile domain-containing protein</fullName>
    </recommendedName>
</protein>
<feature type="transmembrane region" description="Helical" evidence="6">
    <location>
        <begin position="318"/>
        <end position="340"/>
    </location>
</feature>
<dbReference type="PANTHER" id="PTHR42718:SF24">
    <property type="entry name" value="MAJOR FACILITATOR SUPERFAMILY (MFS) PROFILE DOMAIN-CONTAINING PROTEIN"/>
    <property type="match status" value="1"/>
</dbReference>
<dbReference type="Gene3D" id="1.20.1250.20">
    <property type="entry name" value="MFS general substrate transporter like domains"/>
    <property type="match status" value="1"/>
</dbReference>
<name>A0A166FUY1_SECCO</name>
<feature type="transmembrane region" description="Helical" evidence="6">
    <location>
        <begin position="256"/>
        <end position="281"/>
    </location>
</feature>
<evidence type="ECO:0000256" key="4">
    <source>
        <dbReference type="ARBA" id="ARBA00022989"/>
    </source>
</evidence>
<dbReference type="PROSITE" id="PS50850">
    <property type="entry name" value="MFS"/>
    <property type="match status" value="1"/>
</dbReference>
<proteinExistence type="predicted"/>
<dbReference type="PANTHER" id="PTHR42718">
    <property type="entry name" value="MAJOR FACILITATOR SUPERFAMILY MULTIDRUG TRANSPORTER MFSC"/>
    <property type="match status" value="1"/>
</dbReference>
<organism evidence="8 9">
    <name type="scientific">Secundilactobacillus collinoides</name>
    <name type="common">Lactobacillus collinoides</name>
    <dbReference type="NCBI Taxonomy" id="33960"/>
    <lineage>
        <taxon>Bacteria</taxon>
        <taxon>Bacillati</taxon>
        <taxon>Bacillota</taxon>
        <taxon>Bacilli</taxon>
        <taxon>Lactobacillales</taxon>
        <taxon>Lactobacillaceae</taxon>
        <taxon>Secundilactobacillus</taxon>
    </lineage>
</organism>
<dbReference type="AlphaFoldDB" id="A0A166FUY1"/>
<feature type="transmembrane region" description="Helical" evidence="6">
    <location>
        <begin position="44"/>
        <end position="65"/>
    </location>
</feature>
<feature type="transmembrane region" description="Helical" evidence="6">
    <location>
        <begin position="389"/>
        <end position="408"/>
    </location>
</feature>
<accession>A0A166FUY1</accession>
<keyword evidence="4 6" id="KW-1133">Transmembrane helix</keyword>
<feature type="transmembrane region" description="Helical" evidence="6">
    <location>
        <begin position="101"/>
        <end position="121"/>
    </location>
</feature>
<evidence type="ECO:0000256" key="1">
    <source>
        <dbReference type="ARBA" id="ARBA00004651"/>
    </source>
</evidence>
<keyword evidence="9" id="KW-1185">Reference proteome</keyword>
<keyword evidence="3 6" id="KW-0812">Transmembrane</keyword>
<evidence type="ECO:0000259" key="7">
    <source>
        <dbReference type="PROSITE" id="PS50850"/>
    </source>
</evidence>
<dbReference type="GO" id="GO:0005886">
    <property type="term" value="C:plasma membrane"/>
    <property type="evidence" value="ECO:0007669"/>
    <property type="project" value="UniProtKB-SubCell"/>
</dbReference>
<dbReference type="PATRIC" id="fig|33960.6.peg.203"/>
<dbReference type="InterPro" id="IPR011701">
    <property type="entry name" value="MFS"/>
</dbReference>
<feature type="domain" description="Major facilitator superfamily (MFS) profile" evidence="7">
    <location>
        <begin position="6"/>
        <end position="442"/>
    </location>
</feature>
<dbReference type="Gene3D" id="1.20.1720.10">
    <property type="entry name" value="Multidrug resistance protein D"/>
    <property type="match status" value="1"/>
</dbReference>
<feature type="transmembrane region" description="Helical" evidence="6">
    <location>
        <begin position="72"/>
        <end position="95"/>
    </location>
</feature>
<evidence type="ECO:0000256" key="6">
    <source>
        <dbReference type="SAM" id="Phobius"/>
    </source>
</evidence>
<sequence length="444" mass="48560">MRTKTATVLLLCTVFIMLLNQTLMTTAMPVIASSLNISVGLGQWLTTGYVLILGVISPMTAQLITKFSSRHLFLSILAIFLVGTIITMLNSNFWFLLLGRLIQACAGGILISFVQVSLLILHRPEKRGTVLGIQALVITCAPALGPTLAGIVIKLENWQALFSFQFPIMFIILIISWFWFPNYTDSHKIHIDWLSVFCSLLGISALLIGINLLKSNLAVSLILIIIGLLFSWWFVRRQTTLAEPTLRLTLFKKCGFRRMTLIIMLCYAAMLGGQAIVPLLLENWLNLSGFTAGLFMLPGALLNAIFSPIAGSLYDKHGIKTVGSIGLFLSLIAEVGLVWTHAPISMMLFLIAYTCFMVGVAFLFTPAISASLAGLTPEELNHGTVLTNTLRQIAASFSMTILVMITSGTPKTTMGFQISIVIILILTILGLCIFVKQVKADKGV</sequence>
<dbReference type="SUPFAM" id="SSF103473">
    <property type="entry name" value="MFS general substrate transporter"/>
    <property type="match status" value="1"/>
</dbReference>
<dbReference type="GO" id="GO:0022857">
    <property type="term" value="F:transmembrane transporter activity"/>
    <property type="evidence" value="ECO:0007669"/>
    <property type="project" value="InterPro"/>
</dbReference>
<dbReference type="InterPro" id="IPR020846">
    <property type="entry name" value="MFS_dom"/>
</dbReference>
<dbReference type="Pfam" id="PF07690">
    <property type="entry name" value="MFS_1"/>
    <property type="match status" value="1"/>
</dbReference>
<evidence type="ECO:0000256" key="2">
    <source>
        <dbReference type="ARBA" id="ARBA00022448"/>
    </source>
</evidence>